<dbReference type="EMBL" id="GBRH01231183">
    <property type="protein sequence ID" value="JAD66712.1"/>
    <property type="molecule type" value="Transcribed_RNA"/>
</dbReference>
<dbReference type="AlphaFoldDB" id="A0A0A9C5C1"/>
<sequence length="21" mass="2294">MRLSSREVALKGRSSDNGAMQ</sequence>
<name>A0A0A9C5C1_ARUDO</name>
<reference evidence="2" key="1">
    <citation type="submission" date="2014-09" db="EMBL/GenBank/DDBJ databases">
        <authorList>
            <person name="Magalhaes I.L.F."/>
            <person name="Oliveira U."/>
            <person name="Santos F.R."/>
            <person name="Vidigal T.H.D.A."/>
            <person name="Brescovit A.D."/>
            <person name="Santos A.J."/>
        </authorList>
    </citation>
    <scope>NUCLEOTIDE SEQUENCE</scope>
    <source>
        <tissue evidence="2">Shoot tissue taken approximately 20 cm above the soil surface</tissue>
    </source>
</reference>
<feature type="compositionally biased region" description="Basic and acidic residues" evidence="1">
    <location>
        <begin position="1"/>
        <end position="14"/>
    </location>
</feature>
<reference evidence="2" key="2">
    <citation type="journal article" date="2015" name="Data Brief">
        <title>Shoot transcriptome of the giant reed, Arundo donax.</title>
        <authorList>
            <person name="Barrero R.A."/>
            <person name="Guerrero F.D."/>
            <person name="Moolhuijzen P."/>
            <person name="Goolsby J.A."/>
            <person name="Tidwell J."/>
            <person name="Bellgard S.E."/>
            <person name="Bellgard M.I."/>
        </authorList>
    </citation>
    <scope>NUCLEOTIDE SEQUENCE</scope>
    <source>
        <tissue evidence="2">Shoot tissue taken approximately 20 cm above the soil surface</tissue>
    </source>
</reference>
<protein>
    <submittedName>
        <fullName evidence="2">Uncharacterized protein</fullName>
    </submittedName>
</protein>
<organism evidence="2">
    <name type="scientific">Arundo donax</name>
    <name type="common">Giant reed</name>
    <name type="synonym">Donax arundinaceus</name>
    <dbReference type="NCBI Taxonomy" id="35708"/>
    <lineage>
        <taxon>Eukaryota</taxon>
        <taxon>Viridiplantae</taxon>
        <taxon>Streptophyta</taxon>
        <taxon>Embryophyta</taxon>
        <taxon>Tracheophyta</taxon>
        <taxon>Spermatophyta</taxon>
        <taxon>Magnoliopsida</taxon>
        <taxon>Liliopsida</taxon>
        <taxon>Poales</taxon>
        <taxon>Poaceae</taxon>
        <taxon>PACMAD clade</taxon>
        <taxon>Arundinoideae</taxon>
        <taxon>Arundineae</taxon>
        <taxon>Arundo</taxon>
    </lineage>
</organism>
<proteinExistence type="predicted"/>
<evidence type="ECO:0000313" key="2">
    <source>
        <dbReference type="EMBL" id="JAD66712.1"/>
    </source>
</evidence>
<accession>A0A0A9C5C1</accession>
<evidence type="ECO:0000256" key="1">
    <source>
        <dbReference type="SAM" id="MobiDB-lite"/>
    </source>
</evidence>
<feature type="region of interest" description="Disordered" evidence="1">
    <location>
        <begin position="1"/>
        <end position="21"/>
    </location>
</feature>